<dbReference type="Pfam" id="PF00296">
    <property type="entry name" value="Bac_luciferase"/>
    <property type="match status" value="1"/>
</dbReference>
<name>A0ABN2NCL1_9PSEU</name>
<dbReference type="InterPro" id="IPR019922">
    <property type="entry name" value="Lucif-like_OxRdatse_MSMEG_4141"/>
</dbReference>
<dbReference type="PANTHER" id="PTHR43244">
    <property type="match status" value="1"/>
</dbReference>
<dbReference type="PANTHER" id="PTHR43244:SF2">
    <property type="entry name" value="CONSERVED HYPOTHETICAL ALANINE AND PROLINE-RICH PROTEIN"/>
    <property type="match status" value="1"/>
</dbReference>
<dbReference type="InterPro" id="IPR036661">
    <property type="entry name" value="Luciferase-like_sf"/>
</dbReference>
<keyword evidence="3" id="KW-1185">Reference proteome</keyword>
<evidence type="ECO:0000259" key="1">
    <source>
        <dbReference type="Pfam" id="PF00296"/>
    </source>
</evidence>
<feature type="domain" description="Luciferase-like" evidence="1">
    <location>
        <begin position="14"/>
        <end position="125"/>
    </location>
</feature>
<dbReference type="InterPro" id="IPR050564">
    <property type="entry name" value="F420-G6PD/mer"/>
</dbReference>
<gene>
    <name evidence="2" type="ORF">GCM10009836_43980</name>
</gene>
<comment type="caution">
    <text evidence="2">The sequence shown here is derived from an EMBL/GenBank/DDBJ whole genome shotgun (WGS) entry which is preliminary data.</text>
</comment>
<evidence type="ECO:0000313" key="3">
    <source>
        <dbReference type="Proteomes" id="UP001500449"/>
    </source>
</evidence>
<dbReference type="Proteomes" id="UP001500449">
    <property type="component" value="Unassembled WGS sequence"/>
</dbReference>
<sequence length="288" mass="30226">MTAIGRVGVWSGEIARAEPHEAASAAALAEQAGYGAVWLPGGSTSAPFAVVAEILAATTRLVAATGVLNIWNHTATGLATAHRSLRARHGDRFLLGMGVSHAPVVDRAEPGRYASPLRVLASFLDGLDAGGAVPASERVLAALGPKMLALAAVRAAGAHPYHVTPEHTRFAREILGRDPLLAPEQAVVLEKHPARARGLARQHLAVYFGLPNYVRSWRRQGFGDDDLCGGGSDRLVDALVPWGSAAHVGRRVSEHFDAGADHVCVQVIGDADGSVPIREWTELAGRIG</sequence>
<dbReference type="SUPFAM" id="SSF51679">
    <property type="entry name" value="Bacterial luciferase-like"/>
    <property type="match status" value="1"/>
</dbReference>
<protein>
    <submittedName>
        <fullName evidence="2">LLM class F420-dependent oxidoreductase</fullName>
    </submittedName>
</protein>
<reference evidence="2 3" key="1">
    <citation type="journal article" date="2019" name="Int. J. Syst. Evol. Microbiol.">
        <title>The Global Catalogue of Microorganisms (GCM) 10K type strain sequencing project: providing services to taxonomists for standard genome sequencing and annotation.</title>
        <authorList>
            <consortium name="The Broad Institute Genomics Platform"/>
            <consortium name="The Broad Institute Genome Sequencing Center for Infectious Disease"/>
            <person name="Wu L."/>
            <person name="Ma J."/>
        </authorList>
    </citation>
    <scope>NUCLEOTIDE SEQUENCE [LARGE SCALE GENOMIC DNA]</scope>
    <source>
        <strain evidence="2 3">JCM 16009</strain>
    </source>
</reference>
<dbReference type="RefSeq" id="WP_344420129.1">
    <property type="nucleotide sequence ID" value="NZ_BAAAQK010000017.1"/>
</dbReference>
<dbReference type="NCBIfam" id="TIGR03620">
    <property type="entry name" value="F420_MSMEG_4141"/>
    <property type="match status" value="1"/>
</dbReference>
<evidence type="ECO:0000313" key="2">
    <source>
        <dbReference type="EMBL" id="GAA1858954.1"/>
    </source>
</evidence>
<accession>A0ABN2NCL1</accession>
<dbReference type="InterPro" id="IPR011251">
    <property type="entry name" value="Luciferase-like_dom"/>
</dbReference>
<proteinExistence type="predicted"/>
<dbReference type="EMBL" id="BAAAQK010000017">
    <property type="protein sequence ID" value="GAA1858954.1"/>
    <property type="molecule type" value="Genomic_DNA"/>
</dbReference>
<dbReference type="Gene3D" id="3.20.20.30">
    <property type="entry name" value="Luciferase-like domain"/>
    <property type="match status" value="2"/>
</dbReference>
<organism evidence="2 3">
    <name type="scientific">Pseudonocardia ailaonensis</name>
    <dbReference type="NCBI Taxonomy" id="367279"/>
    <lineage>
        <taxon>Bacteria</taxon>
        <taxon>Bacillati</taxon>
        <taxon>Actinomycetota</taxon>
        <taxon>Actinomycetes</taxon>
        <taxon>Pseudonocardiales</taxon>
        <taxon>Pseudonocardiaceae</taxon>
        <taxon>Pseudonocardia</taxon>
    </lineage>
</organism>